<feature type="region of interest" description="Disordered" evidence="1">
    <location>
        <begin position="263"/>
        <end position="325"/>
    </location>
</feature>
<evidence type="ECO:0000313" key="3">
    <source>
        <dbReference type="EMBL" id="CAH1113552.1"/>
    </source>
</evidence>
<dbReference type="InterPro" id="IPR006578">
    <property type="entry name" value="MADF-dom"/>
</dbReference>
<reference evidence="3" key="1">
    <citation type="submission" date="2022-01" db="EMBL/GenBank/DDBJ databases">
        <authorList>
            <person name="King R."/>
        </authorList>
    </citation>
    <scope>NUCLEOTIDE SEQUENCE</scope>
</reference>
<protein>
    <recommendedName>
        <fullName evidence="2">MADF domain-containing protein</fullName>
    </recommendedName>
</protein>
<feature type="compositionally biased region" description="Polar residues" evidence="1">
    <location>
        <begin position="271"/>
        <end position="291"/>
    </location>
</feature>
<dbReference type="OrthoDB" id="10051975at2759"/>
<feature type="compositionally biased region" description="Low complexity" evidence="1">
    <location>
        <begin position="292"/>
        <end position="309"/>
    </location>
</feature>
<dbReference type="PANTHER" id="PTHR21505:SF8">
    <property type="entry name" value="DPT-YFP REPRESSOR BY OVEREXPRESSION, ISOFORM D-RELATED"/>
    <property type="match status" value="1"/>
</dbReference>
<dbReference type="PANTHER" id="PTHR21505">
    <property type="entry name" value="MADF DOMAIN-CONTAINING PROTEIN-RELATED"/>
    <property type="match status" value="1"/>
</dbReference>
<organism evidence="3 4">
    <name type="scientific">Psylliodes chrysocephalus</name>
    <dbReference type="NCBI Taxonomy" id="3402493"/>
    <lineage>
        <taxon>Eukaryota</taxon>
        <taxon>Metazoa</taxon>
        <taxon>Ecdysozoa</taxon>
        <taxon>Arthropoda</taxon>
        <taxon>Hexapoda</taxon>
        <taxon>Insecta</taxon>
        <taxon>Pterygota</taxon>
        <taxon>Neoptera</taxon>
        <taxon>Endopterygota</taxon>
        <taxon>Coleoptera</taxon>
        <taxon>Polyphaga</taxon>
        <taxon>Cucujiformia</taxon>
        <taxon>Chrysomeloidea</taxon>
        <taxon>Chrysomelidae</taxon>
        <taxon>Galerucinae</taxon>
        <taxon>Alticini</taxon>
        <taxon>Psylliodes</taxon>
    </lineage>
</organism>
<sequence>MEWSNDSVLQLINAYRIRPVLWNSLDSYYKIKNKKEDAWRELADMLNTDIAEIKKKMQSLLASFRRERQKLKTISGMGAEEVYDTKWFAFKSLLFLKDKNQPVETQDTEGNNENESIEMTQDEDLEESSDRDLNETISNENHADHEAIIPKRKQFVSPKRIQKKKLKPNEDPRVTDAYAVMTDLKSNISAQTKDGCSVYGEYIGFKLRSYNSYTRAIVEHHINTIIYNADMGFYAPNNNSNIQLPTTNSTGYYSSTAPSPALSPAASYSSHGSTTSNFNNQIPTTNSTGFYSSTAPSPALSPAASSSPTGEQNLNIPQTGLTDSNRDIMKNNLVSFFTDYKD</sequence>
<evidence type="ECO:0000259" key="2">
    <source>
        <dbReference type="Pfam" id="PF10545"/>
    </source>
</evidence>
<dbReference type="EMBL" id="OV651819">
    <property type="protein sequence ID" value="CAH1113552.1"/>
    <property type="molecule type" value="Genomic_DNA"/>
</dbReference>
<dbReference type="Pfam" id="PF10545">
    <property type="entry name" value="MADF_DNA_bdg"/>
    <property type="match status" value="1"/>
</dbReference>
<dbReference type="AlphaFoldDB" id="A0A9P0D3E4"/>
<feature type="domain" description="MADF" evidence="2">
    <location>
        <begin position="11"/>
        <end position="96"/>
    </location>
</feature>
<keyword evidence="4" id="KW-1185">Reference proteome</keyword>
<evidence type="ECO:0000313" key="4">
    <source>
        <dbReference type="Proteomes" id="UP001153636"/>
    </source>
</evidence>
<gene>
    <name evidence="3" type="ORF">PSYICH_LOCUS13737</name>
</gene>
<accession>A0A9P0D3E4</accession>
<feature type="region of interest" description="Disordered" evidence="1">
    <location>
        <begin position="102"/>
        <end position="133"/>
    </location>
</feature>
<feature type="compositionally biased region" description="Acidic residues" evidence="1">
    <location>
        <begin position="106"/>
        <end position="127"/>
    </location>
</feature>
<name>A0A9P0D3E4_9CUCU</name>
<dbReference type="SMART" id="SM00595">
    <property type="entry name" value="MADF"/>
    <property type="match status" value="1"/>
</dbReference>
<proteinExistence type="predicted"/>
<feature type="compositionally biased region" description="Polar residues" evidence="1">
    <location>
        <begin position="310"/>
        <end position="323"/>
    </location>
</feature>
<evidence type="ECO:0000256" key="1">
    <source>
        <dbReference type="SAM" id="MobiDB-lite"/>
    </source>
</evidence>
<dbReference type="Proteomes" id="UP001153636">
    <property type="component" value="Chromosome 7"/>
</dbReference>